<protein>
    <submittedName>
        <fullName evidence="2">Uncharacterized protein</fullName>
    </submittedName>
</protein>
<dbReference type="AlphaFoldDB" id="A0A4Y9ZDE8"/>
<reference evidence="2 3" key="1">
    <citation type="submission" date="2019-02" db="EMBL/GenBank/DDBJ databases">
        <title>Genome sequencing of the rare red list fungi Dentipellis fragilis.</title>
        <authorList>
            <person name="Buettner E."/>
            <person name="Kellner H."/>
        </authorList>
    </citation>
    <scope>NUCLEOTIDE SEQUENCE [LARGE SCALE GENOMIC DNA]</scope>
    <source>
        <strain evidence="2 3">DSM 105465</strain>
    </source>
</reference>
<gene>
    <name evidence="2" type="ORF">EVG20_g1581</name>
</gene>
<sequence length="274" mass="29592">MLFAPDSDISTDSICQCAPVYLAGTLATSSGSHPSRIGMSGELLPPRPPTVARNTADDLVTVGELLSPGFKKLRSLSMSWSSILGVGDHDALEHGRGGTLFDNLCHVTCNLVVGGRHGESQGTSWLPHGVADRAPRNIVLQRSPSSCTAHQPLTHNRNLRGDNSRSLDVAHGRFGTIRPGERSNRSGRMSIIRPKRRIMLAIFSRMAWESVRGPEKTVSQFFYCPERAHNSSLRSVCDVTYEAQASGISSSREVIPADFGAVASTVHATTDMDE</sequence>
<accession>A0A4Y9ZDE8</accession>
<evidence type="ECO:0000313" key="3">
    <source>
        <dbReference type="Proteomes" id="UP000298327"/>
    </source>
</evidence>
<comment type="caution">
    <text evidence="2">The sequence shown here is derived from an EMBL/GenBank/DDBJ whole genome shotgun (WGS) entry which is preliminary data.</text>
</comment>
<organism evidence="2 3">
    <name type="scientific">Dentipellis fragilis</name>
    <dbReference type="NCBI Taxonomy" id="205917"/>
    <lineage>
        <taxon>Eukaryota</taxon>
        <taxon>Fungi</taxon>
        <taxon>Dikarya</taxon>
        <taxon>Basidiomycota</taxon>
        <taxon>Agaricomycotina</taxon>
        <taxon>Agaricomycetes</taxon>
        <taxon>Russulales</taxon>
        <taxon>Hericiaceae</taxon>
        <taxon>Dentipellis</taxon>
    </lineage>
</organism>
<feature type="region of interest" description="Disordered" evidence="1">
    <location>
        <begin position="30"/>
        <end position="49"/>
    </location>
</feature>
<keyword evidence="3" id="KW-1185">Reference proteome</keyword>
<dbReference type="EMBL" id="SEOQ01000052">
    <property type="protein sequence ID" value="TFY71429.1"/>
    <property type="molecule type" value="Genomic_DNA"/>
</dbReference>
<evidence type="ECO:0000256" key="1">
    <source>
        <dbReference type="SAM" id="MobiDB-lite"/>
    </source>
</evidence>
<proteinExistence type="predicted"/>
<dbReference type="Proteomes" id="UP000298327">
    <property type="component" value="Unassembled WGS sequence"/>
</dbReference>
<name>A0A4Y9ZDE8_9AGAM</name>
<evidence type="ECO:0000313" key="2">
    <source>
        <dbReference type="EMBL" id="TFY71429.1"/>
    </source>
</evidence>